<evidence type="ECO:0000256" key="1">
    <source>
        <dbReference type="SAM" id="MobiDB-lite"/>
    </source>
</evidence>
<gene>
    <name evidence="2" type="ORF">QE152_g3978</name>
</gene>
<accession>A0AAW1N0I1</accession>
<proteinExistence type="predicted"/>
<dbReference type="AlphaFoldDB" id="A0AAW1N0I1"/>
<name>A0AAW1N0I1_POPJA</name>
<protein>
    <recommendedName>
        <fullName evidence="4">Retrotransposon gag domain-containing protein</fullName>
    </recommendedName>
</protein>
<evidence type="ECO:0000313" key="3">
    <source>
        <dbReference type="Proteomes" id="UP001458880"/>
    </source>
</evidence>
<organism evidence="2 3">
    <name type="scientific">Popillia japonica</name>
    <name type="common">Japanese beetle</name>
    <dbReference type="NCBI Taxonomy" id="7064"/>
    <lineage>
        <taxon>Eukaryota</taxon>
        <taxon>Metazoa</taxon>
        <taxon>Ecdysozoa</taxon>
        <taxon>Arthropoda</taxon>
        <taxon>Hexapoda</taxon>
        <taxon>Insecta</taxon>
        <taxon>Pterygota</taxon>
        <taxon>Neoptera</taxon>
        <taxon>Endopterygota</taxon>
        <taxon>Coleoptera</taxon>
        <taxon>Polyphaga</taxon>
        <taxon>Scarabaeiformia</taxon>
        <taxon>Scarabaeidae</taxon>
        <taxon>Rutelinae</taxon>
        <taxon>Popillia</taxon>
    </lineage>
</organism>
<dbReference type="EMBL" id="JASPKY010000018">
    <property type="protein sequence ID" value="KAK9752654.1"/>
    <property type="molecule type" value="Genomic_DNA"/>
</dbReference>
<comment type="caution">
    <text evidence="2">The sequence shown here is derived from an EMBL/GenBank/DDBJ whole genome shotgun (WGS) entry which is preliminary data.</text>
</comment>
<keyword evidence="3" id="KW-1185">Reference proteome</keyword>
<sequence>MTSRWKKMTERTQKNGETLESYYHEKVRLCTHVHLEFKEMKHQILIGLWSKTLCSTMFALPHCNTDDLLHDLYEYQTIEGKRLERIPGKNEKSMGFKPALNHVMKVADRTGIEASGNLPKKTTNYLPPRDTKPTPFF</sequence>
<reference evidence="2 3" key="1">
    <citation type="journal article" date="2024" name="BMC Genomics">
        <title>De novo assembly and annotation of Popillia japonica's genome with initial clues to its potential as an invasive pest.</title>
        <authorList>
            <person name="Cucini C."/>
            <person name="Boschi S."/>
            <person name="Funari R."/>
            <person name="Cardaioli E."/>
            <person name="Iannotti N."/>
            <person name="Marturano G."/>
            <person name="Paoli F."/>
            <person name="Bruttini M."/>
            <person name="Carapelli A."/>
            <person name="Frati F."/>
            <person name="Nardi F."/>
        </authorList>
    </citation>
    <scope>NUCLEOTIDE SEQUENCE [LARGE SCALE GENOMIC DNA]</scope>
    <source>
        <strain evidence="2">DMR45628</strain>
    </source>
</reference>
<feature type="region of interest" description="Disordered" evidence="1">
    <location>
        <begin position="112"/>
        <end position="137"/>
    </location>
</feature>
<dbReference type="Proteomes" id="UP001458880">
    <property type="component" value="Unassembled WGS sequence"/>
</dbReference>
<evidence type="ECO:0000313" key="2">
    <source>
        <dbReference type="EMBL" id="KAK9752654.1"/>
    </source>
</evidence>
<evidence type="ECO:0008006" key="4">
    <source>
        <dbReference type="Google" id="ProtNLM"/>
    </source>
</evidence>